<dbReference type="PROSITE" id="PS50240">
    <property type="entry name" value="TRYPSIN_DOM"/>
    <property type="match status" value="1"/>
</dbReference>
<reference evidence="10" key="1">
    <citation type="submission" date="2025-08" db="UniProtKB">
        <authorList>
            <consortium name="RefSeq"/>
        </authorList>
    </citation>
    <scope>IDENTIFICATION</scope>
    <source>
        <tissue evidence="10">Liver</tissue>
    </source>
</reference>
<keyword evidence="5" id="KW-1015">Disulfide bond</keyword>
<dbReference type="GO" id="GO:0035821">
    <property type="term" value="P:modulation of process of another organism"/>
    <property type="evidence" value="ECO:0007669"/>
    <property type="project" value="UniProtKB-ARBA"/>
</dbReference>
<protein>
    <submittedName>
        <fullName evidence="10">Serine protease 27-like</fullName>
    </submittedName>
</protein>
<dbReference type="PANTHER" id="PTHR24252:SF7">
    <property type="entry name" value="HYALIN"/>
    <property type="match status" value="1"/>
</dbReference>
<organism evidence="9 10">
    <name type="scientific">Python bivittatus</name>
    <name type="common">Burmese python</name>
    <name type="synonym">Python molurus bivittatus</name>
    <dbReference type="NCBI Taxonomy" id="176946"/>
    <lineage>
        <taxon>Eukaryota</taxon>
        <taxon>Metazoa</taxon>
        <taxon>Chordata</taxon>
        <taxon>Craniata</taxon>
        <taxon>Vertebrata</taxon>
        <taxon>Euteleostomi</taxon>
        <taxon>Lepidosauria</taxon>
        <taxon>Squamata</taxon>
        <taxon>Bifurcata</taxon>
        <taxon>Unidentata</taxon>
        <taxon>Episquamata</taxon>
        <taxon>Toxicofera</taxon>
        <taxon>Serpentes</taxon>
        <taxon>Henophidia</taxon>
        <taxon>Pythonidae</taxon>
        <taxon>Python</taxon>
    </lineage>
</organism>
<dbReference type="RefSeq" id="XP_025029175.1">
    <property type="nucleotide sequence ID" value="XM_025173407.1"/>
</dbReference>
<evidence type="ECO:0000256" key="2">
    <source>
        <dbReference type="ARBA" id="ARBA00022670"/>
    </source>
</evidence>
<dbReference type="KEGG" id="pbi:103064388"/>
<feature type="region of interest" description="Disordered" evidence="7">
    <location>
        <begin position="1"/>
        <end position="60"/>
    </location>
</feature>
<evidence type="ECO:0000259" key="8">
    <source>
        <dbReference type="PROSITE" id="PS50240"/>
    </source>
</evidence>
<evidence type="ECO:0000256" key="1">
    <source>
        <dbReference type="ARBA" id="ARBA00009228"/>
    </source>
</evidence>
<dbReference type="Pfam" id="PF00089">
    <property type="entry name" value="Trypsin"/>
    <property type="match status" value="1"/>
</dbReference>
<sequence>MRFRKAIRSRLPQISPTERRQVEFQGANQREERATLSSPSAEHDDAHSKEGITEAKPPPACGRLISSARIVGGFEAEVGSWPWQASIQILGSHQCGGTLIASSWVLTAAHCFSSCSDPSLFVILLGAYNLSYPGPESILVNVKQIIVHSNYSGFTKGNDIALMELKSPVNFTQHIQPACFPGPSIVFPPRLGCWVAGWGNIESEVPLPEPGLLQEVLLPLVDRATCEALYSDLKVPWIENVIKDDMICAGYMEGKKDACQGDSGGPLLCPWDGAWVLAGLVSWGDICAAPERPGVYTRVSAHSSWILGHAPEVESSFINAAPSNGCFWLLMLILLRFLH</sequence>
<gene>
    <name evidence="10" type="primary">LOC103064388</name>
</gene>
<keyword evidence="3 6" id="KW-0378">Hydrolase</keyword>
<accession>A0A9F5IW58</accession>
<evidence type="ECO:0000256" key="4">
    <source>
        <dbReference type="ARBA" id="ARBA00022825"/>
    </source>
</evidence>
<dbReference type="InterPro" id="IPR033116">
    <property type="entry name" value="TRYPSIN_SER"/>
</dbReference>
<evidence type="ECO:0000256" key="5">
    <source>
        <dbReference type="ARBA" id="ARBA00023157"/>
    </source>
</evidence>
<dbReference type="OMA" id="DRATCET"/>
<evidence type="ECO:0000313" key="10">
    <source>
        <dbReference type="RefSeq" id="XP_025029175.1"/>
    </source>
</evidence>
<dbReference type="InterPro" id="IPR018114">
    <property type="entry name" value="TRYPSIN_HIS"/>
</dbReference>
<keyword evidence="2 6" id="KW-0645">Protease</keyword>
<name>A0A9F5IW58_PYTBI</name>
<dbReference type="Proteomes" id="UP000695026">
    <property type="component" value="Unplaced"/>
</dbReference>
<dbReference type="InterPro" id="IPR001254">
    <property type="entry name" value="Trypsin_dom"/>
</dbReference>
<evidence type="ECO:0000256" key="6">
    <source>
        <dbReference type="RuleBase" id="RU363034"/>
    </source>
</evidence>
<dbReference type="InterPro" id="IPR043504">
    <property type="entry name" value="Peptidase_S1_PA_chymotrypsin"/>
</dbReference>
<dbReference type="OrthoDB" id="9425590at2759"/>
<comment type="similarity">
    <text evidence="1">Belongs to the peptidase S1 family. Snake venom subfamily.</text>
</comment>
<dbReference type="SMART" id="SM00020">
    <property type="entry name" value="Tryp_SPc"/>
    <property type="match status" value="1"/>
</dbReference>
<proteinExistence type="inferred from homology"/>
<dbReference type="Gene3D" id="2.40.10.10">
    <property type="entry name" value="Trypsin-like serine proteases"/>
    <property type="match status" value="2"/>
</dbReference>
<dbReference type="InterPro" id="IPR001314">
    <property type="entry name" value="Peptidase_S1A"/>
</dbReference>
<dbReference type="AlphaFoldDB" id="A0A9F5IW58"/>
<dbReference type="SUPFAM" id="SSF50494">
    <property type="entry name" value="Trypsin-like serine proteases"/>
    <property type="match status" value="1"/>
</dbReference>
<dbReference type="GO" id="GO:0005576">
    <property type="term" value="C:extracellular region"/>
    <property type="evidence" value="ECO:0007669"/>
    <property type="project" value="UniProtKB-ARBA"/>
</dbReference>
<dbReference type="GeneID" id="103064388"/>
<dbReference type="PROSITE" id="PS00135">
    <property type="entry name" value="TRYPSIN_SER"/>
    <property type="match status" value="1"/>
</dbReference>
<evidence type="ECO:0000313" key="9">
    <source>
        <dbReference type="Proteomes" id="UP000695026"/>
    </source>
</evidence>
<dbReference type="PROSITE" id="PS00134">
    <property type="entry name" value="TRYPSIN_HIS"/>
    <property type="match status" value="1"/>
</dbReference>
<feature type="domain" description="Peptidase S1" evidence="8">
    <location>
        <begin position="70"/>
        <end position="311"/>
    </location>
</feature>
<keyword evidence="9" id="KW-1185">Reference proteome</keyword>
<dbReference type="InterPro" id="IPR009003">
    <property type="entry name" value="Peptidase_S1_PA"/>
</dbReference>
<dbReference type="CDD" id="cd00190">
    <property type="entry name" value="Tryp_SPc"/>
    <property type="match status" value="1"/>
</dbReference>
<feature type="compositionally biased region" description="Basic and acidic residues" evidence="7">
    <location>
        <begin position="41"/>
        <end position="53"/>
    </location>
</feature>
<dbReference type="FunFam" id="2.40.10.10:FF:000039">
    <property type="entry name" value="Brain-specific serine protease 4"/>
    <property type="match status" value="1"/>
</dbReference>
<dbReference type="GO" id="GO:0006508">
    <property type="term" value="P:proteolysis"/>
    <property type="evidence" value="ECO:0007669"/>
    <property type="project" value="UniProtKB-KW"/>
</dbReference>
<evidence type="ECO:0000256" key="3">
    <source>
        <dbReference type="ARBA" id="ARBA00022801"/>
    </source>
</evidence>
<evidence type="ECO:0000256" key="7">
    <source>
        <dbReference type="SAM" id="MobiDB-lite"/>
    </source>
</evidence>
<dbReference type="PANTHER" id="PTHR24252">
    <property type="entry name" value="ACROSIN-RELATED"/>
    <property type="match status" value="1"/>
</dbReference>
<dbReference type="PRINTS" id="PR00722">
    <property type="entry name" value="CHYMOTRYPSIN"/>
</dbReference>
<dbReference type="GO" id="GO:0004252">
    <property type="term" value="F:serine-type endopeptidase activity"/>
    <property type="evidence" value="ECO:0007669"/>
    <property type="project" value="InterPro"/>
</dbReference>
<keyword evidence="4 6" id="KW-0720">Serine protease</keyword>